<reference evidence="1 2" key="1">
    <citation type="submission" date="2017-04" db="EMBL/GenBank/DDBJ databases">
        <authorList>
            <person name="Afonso C.L."/>
            <person name="Miller P.J."/>
            <person name="Scott M.A."/>
            <person name="Spackman E."/>
            <person name="Goraichik I."/>
            <person name="Dimitrov K.M."/>
            <person name="Suarez D.L."/>
            <person name="Swayne D.E."/>
        </authorList>
    </citation>
    <scope>NUCLEOTIDE SEQUENCE [LARGE SCALE GENOMIC DNA]</scope>
    <source>
        <strain evidence="1 2">11</strain>
    </source>
</reference>
<dbReference type="STRING" id="1852522.SAMN06295960_4026"/>
<gene>
    <name evidence="1" type="ORF">SAMN06295960_4026</name>
</gene>
<accession>A0A1X7LQX1</accession>
<keyword evidence="2" id="KW-1185">Reference proteome</keyword>
<organism evidence="1 2">
    <name type="scientific">Paenibacillus aquistagni</name>
    <dbReference type="NCBI Taxonomy" id="1852522"/>
    <lineage>
        <taxon>Bacteria</taxon>
        <taxon>Bacillati</taxon>
        <taxon>Bacillota</taxon>
        <taxon>Bacilli</taxon>
        <taxon>Bacillales</taxon>
        <taxon>Paenibacillaceae</taxon>
        <taxon>Paenibacillus</taxon>
    </lineage>
</organism>
<dbReference type="AlphaFoldDB" id="A0A1X7LQX1"/>
<proteinExistence type="predicted"/>
<dbReference type="Proteomes" id="UP000193834">
    <property type="component" value="Unassembled WGS sequence"/>
</dbReference>
<sequence length="56" mass="6631">MKEMIQTLLKDRILMDQFMRNGVQFEGVSKVQQRALRAVLSNPRQPKDNYFFGGWI</sequence>
<name>A0A1X7LQX1_9BACL</name>
<dbReference type="EMBL" id="FXAZ01000006">
    <property type="protein sequence ID" value="SMG55894.1"/>
    <property type="molecule type" value="Genomic_DNA"/>
</dbReference>
<evidence type="ECO:0000313" key="1">
    <source>
        <dbReference type="EMBL" id="SMG55894.1"/>
    </source>
</evidence>
<protein>
    <submittedName>
        <fullName evidence="1">Uncharacterized protein</fullName>
    </submittedName>
</protein>
<evidence type="ECO:0000313" key="2">
    <source>
        <dbReference type="Proteomes" id="UP000193834"/>
    </source>
</evidence>
<dbReference type="RefSeq" id="WP_169027292.1">
    <property type="nucleotide sequence ID" value="NZ_FXAZ01000006.1"/>
</dbReference>